<organism evidence="1 2">
    <name type="scientific">Leucogyrophana mollusca</name>
    <dbReference type="NCBI Taxonomy" id="85980"/>
    <lineage>
        <taxon>Eukaryota</taxon>
        <taxon>Fungi</taxon>
        <taxon>Dikarya</taxon>
        <taxon>Basidiomycota</taxon>
        <taxon>Agaricomycotina</taxon>
        <taxon>Agaricomycetes</taxon>
        <taxon>Agaricomycetidae</taxon>
        <taxon>Boletales</taxon>
        <taxon>Boletales incertae sedis</taxon>
        <taxon>Leucogyrophana</taxon>
    </lineage>
</organism>
<gene>
    <name evidence="1" type="ORF">BV22DRAFT_1195337</name>
</gene>
<sequence>MQRSRALHGLRRCRPGQKHDGRLFSTPSSGEGPSFADFTKGVSLPNMQEPAAGENPDAAAPKARSAPRVSSLGDIAIPSSFLTKITPKPAATKDYTPSLSWIPRDQTGPSSFAARAALRQRQAQESQNRKPAPLVSDLPVNPPRTPPATSPSSTPRPSLLSRASSKAANIKVQEPRQQRPGARAGPRSGSGEKQASRRESATQKKQIEFKTRVQPTEVKTEANEEEITQSSQANSAEVEEKGVGSTTVVAKGNPSLLTRRGKEPPVPPPRIDLDLKATDLTELFQAPSTSLADTLRSRRPAPTQAALRTQLALERAGGDYSRYLPPQLAVEAGGLGHLACAGLTLARRRDVALKSRQNALEVVKQATRLGDKAGSVRAP</sequence>
<comment type="caution">
    <text evidence="1">The sequence shown here is derived from an EMBL/GenBank/DDBJ whole genome shotgun (WGS) entry which is preliminary data.</text>
</comment>
<evidence type="ECO:0000313" key="2">
    <source>
        <dbReference type="Proteomes" id="UP000790709"/>
    </source>
</evidence>
<evidence type="ECO:0000313" key="1">
    <source>
        <dbReference type="EMBL" id="KAH7925174.1"/>
    </source>
</evidence>
<protein>
    <submittedName>
        <fullName evidence="1">Uncharacterized protein</fullName>
    </submittedName>
</protein>
<dbReference type="EMBL" id="MU266407">
    <property type="protein sequence ID" value="KAH7925174.1"/>
    <property type="molecule type" value="Genomic_DNA"/>
</dbReference>
<keyword evidence="2" id="KW-1185">Reference proteome</keyword>
<dbReference type="Proteomes" id="UP000790709">
    <property type="component" value="Unassembled WGS sequence"/>
</dbReference>
<reference evidence="1" key="1">
    <citation type="journal article" date="2021" name="New Phytol.">
        <title>Evolutionary innovations through gain and loss of genes in the ectomycorrhizal Boletales.</title>
        <authorList>
            <person name="Wu G."/>
            <person name="Miyauchi S."/>
            <person name="Morin E."/>
            <person name="Kuo A."/>
            <person name="Drula E."/>
            <person name="Varga T."/>
            <person name="Kohler A."/>
            <person name="Feng B."/>
            <person name="Cao Y."/>
            <person name="Lipzen A."/>
            <person name="Daum C."/>
            <person name="Hundley H."/>
            <person name="Pangilinan J."/>
            <person name="Johnson J."/>
            <person name="Barry K."/>
            <person name="LaButti K."/>
            <person name="Ng V."/>
            <person name="Ahrendt S."/>
            <person name="Min B."/>
            <person name="Choi I.G."/>
            <person name="Park H."/>
            <person name="Plett J.M."/>
            <person name="Magnuson J."/>
            <person name="Spatafora J.W."/>
            <person name="Nagy L.G."/>
            <person name="Henrissat B."/>
            <person name="Grigoriev I.V."/>
            <person name="Yang Z.L."/>
            <person name="Xu J."/>
            <person name="Martin F.M."/>
        </authorList>
    </citation>
    <scope>NUCLEOTIDE SEQUENCE</scope>
    <source>
        <strain evidence="1">KUC20120723A-06</strain>
    </source>
</reference>
<name>A0ACB8BIM9_9AGAM</name>
<proteinExistence type="predicted"/>
<accession>A0ACB8BIM9</accession>